<sequence length="226" mass="24888">MGRRSGAGAGAAAQFNLARHPDAALERRTGYWHIREPGQHGFETDCGPQHAAAGPGSDRSLRRVADRSARQRDQRSVEIDGCSGRQHRCQPGQRVYQCGHSARRCRPGLPVWFHVTGDTEPHRALQRQSCQVRRGVVDGHASERLQHRRGSEQGDHLGADRRRPAAARPDFGAGADPGRSARRDTRQLALRSDYAGHGGDVGLAIRLRSQCGQPAARQQHQPDLYE</sequence>
<comment type="caution">
    <text evidence="2">The sequence shown here is derived from an EMBL/GenBank/DDBJ whole genome shotgun (WGS) entry which is preliminary data.</text>
</comment>
<evidence type="ECO:0000256" key="1">
    <source>
        <dbReference type="SAM" id="MobiDB-lite"/>
    </source>
</evidence>
<evidence type="ECO:0000313" key="2">
    <source>
        <dbReference type="EMBL" id="OIQ65747.1"/>
    </source>
</evidence>
<proteinExistence type="predicted"/>
<feature type="region of interest" description="Disordered" evidence="1">
    <location>
        <begin position="36"/>
        <end position="79"/>
    </location>
</feature>
<gene>
    <name evidence="2" type="ORF">GALL_526910</name>
</gene>
<feature type="compositionally biased region" description="Low complexity" evidence="1">
    <location>
        <begin position="166"/>
        <end position="178"/>
    </location>
</feature>
<feature type="compositionally biased region" description="Basic and acidic residues" evidence="1">
    <location>
        <begin position="140"/>
        <end position="163"/>
    </location>
</feature>
<dbReference type="AlphaFoldDB" id="A0A1J5PKC7"/>
<reference evidence="2" key="1">
    <citation type="submission" date="2016-10" db="EMBL/GenBank/DDBJ databases">
        <title>Sequence of Gallionella enrichment culture.</title>
        <authorList>
            <person name="Poehlein A."/>
            <person name="Muehling M."/>
            <person name="Daniel R."/>
        </authorList>
    </citation>
    <scope>NUCLEOTIDE SEQUENCE</scope>
</reference>
<accession>A0A1J5PKC7</accession>
<feature type="compositionally biased region" description="Basic and acidic residues" evidence="1">
    <location>
        <begin position="59"/>
        <end position="78"/>
    </location>
</feature>
<name>A0A1J5PKC7_9ZZZZ</name>
<protein>
    <submittedName>
        <fullName evidence="2">Uncharacterized protein</fullName>
    </submittedName>
</protein>
<feature type="region of interest" description="Disordered" evidence="1">
    <location>
        <begin position="140"/>
        <end position="185"/>
    </location>
</feature>
<dbReference type="EMBL" id="MLJW01007091">
    <property type="protein sequence ID" value="OIQ65747.1"/>
    <property type="molecule type" value="Genomic_DNA"/>
</dbReference>
<organism evidence="2">
    <name type="scientific">mine drainage metagenome</name>
    <dbReference type="NCBI Taxonomy" id="410659"/>
    <lineage>
        <taxon>unclassified sequences</taxon>
        <taxon>metagenomes</taxon>
        <taxon>ecological metagenomes</taxon>
    </lineage>
</organism>